<name>A0AAW2M9Y7_9LAMI</name>
<dbReference type="PANTHER" id="PTHR30540">
    <property type="entry name" value="OSMOTIC STRESS POTASSIUM TRANSPORTER"/>
    <property type="match status" value="1"/>
</dbReference>
<sequence>MVVVGTPSTHLDGIQLCEENGSNLEMPGTSELREIQSPPAVKPRKRVRFVIPESPMIDKGAREELRELMEAREGGVAYILGHSYVRAKQGSSFVKQMVINFGYDFLRRNCRAPTYALSVPHASTLEVGMVYHI</sequence>
<dbReference type="GO" id="GO:0015079">
    <property type="term" value="F:potassium ion transmembrane transporter activity"/>
    <property type="evidence" value="ECO:0007669"/>
    <property type="project" value="InterPro"/>
</dbReference>
<protein>
    <submittedName>
        <fullName evidence="2">Potassium transporter 8</fullName>
    </submittedName>
</protein>
<dbReference type="InterPro" id="IPR053952">
    <property type="entry name" value="K_trans_C"/>
</dbReference>
<dbReference type="AlphaFoldDB" id="A0AAW2M9Y7"/>
<dbReference type="EMBL" id="JACGWK010000011">
    <property type="protein sequence ID" value="KAL0327248.1"/>
    <property type="molecule type" value="Genomic_DNA"/>
</dbReference>
<dbReference type="Pfam" id="PF22776">
    <property type="entry name" value="K_trans_C"/>
    <property type="match status" value="1"/>
</dbReference>
<evidence type="ECO:0000313" key="2">
    <source>
        <dbReference type="EMBL" id="KAL0327248.1"/>
    </source>
</evidence>
<reference evidence="2" key="2">
    <citation type="journal article" date="2024" name="Plant">
        <title>Genomic evolution and insights into agronomic trait innovations of Sesamum species.</title>
        <authorList>
            <person name="Miao H."/>
            <person name="Wang L."/>
            <person name="Qu L."/>
            <person name="Liu H."/>
            <person name="Sun Y."/>
            <person name="Le M."/>
            <person name="Wang Q."/>
            <person name="Wei S."/>
            <person name="Zheng Y."/>
            <person name="Lin W."/>
            <person name="Duan Y."/>
            <person name="Cao H."/>
            <person name="Xiong S."/>
            <person name="Wang X."/>
            <person name="Wei L."/>
            <person name="Li C."/>
            <person name="Ma Q."/>
            <person name="Ju M."/>
            <person name="Zhao R."/>
            <person name="Li G."/>
            <person name="Mu C."/>
            <person name="Tian Q."/>
            <person name="Mei H."/>
            <person name="Zhang T."/>
            <person name="Gao T."/>
            <person name="Zhang H."/>
        </authorList>
    </citation>
    <scope>NUCLEOTIDE SEQUENCE</scope>
    <source>
        <strain evidence="2">G01</strain>
    </source>
</reference>
<reference evidence="2" key="1">
    <citation type="submission" date="2020-06" db="EMBL/GenBank/DDBJ databases">
        <authorList>
            <person name="Li T."/>
            <person name="Hu X."/>
            <person name="Zhang T."/>
            <person name="Song X."/>
            <person name="Zhang H."/>
            <person name="Dai N."/>
            <person name="Sheng W."/>
            <person name="Hou X."/>
            <person name="Wei L."/>
        </authorList>
    </citation>
    <scope>NUCLEOTIDE SEQUENCE</scope>
    <source>
        <strain evidence="2">G01</strain>
        <tissue evidence="2">Leaf</tissue>
    </source>
</reference>
<proteinExistence type="predicted"/>
<dbReference type="GO" id="GO:0016020">
    <property type="term" value="C:membrane"/>
    <property type="evidence" value="ECO:0007669"/>
    <property type="project" value="InterPro"/>
</dbReference>
<organism evidence="2">
    <name type="scientific">Sesamum angustifolium</name>
    <dbReference type="NCBI Taxonomy" id="2727405"/>
    <lineage>
        <taxon>Eukaryota</taxon>
        <taxon>Viridiplantae</taxon>
        <taxon>Streptophyta</taxon>
        <taxon>Embryophyta</taxon>
        <taxon>Tracheophyta</taxon>
        <taxon>Spermatophyta</taxon>
        <taxon>Magnoliopsida</taxon>
        <taxon>eudicotyledons</taxon>
        <taxon>Gunneridae</taxon>
        <taxon>Pentapetalae</taxon>
        <taxon>asterids</taxon>
        <taxon>lamiids</taxon>
        <taxon>Lamiales</taxon>
        <taxon>Pedaliaceae</taxon>
        <taxon>Sesamum</taxon>
    </lineage>
</organism>
<feature type="domain" description="K+ potassium transporter C-terminal" evidence="1">
    <location>
        <begin position="71"/>
        <end position="133"/>
    </location>
</feature>
<evidence type="ECO:0000259" key="1">
    <source>
        <dbReference type="Pfam" id="PF22776"/>
    </source>
</evidence>
<gene>
    <name evidence="2" type="ORF">Sangu_1802800</name>
</gene>
<comment type="caution">
    <text evidence="2">The sequence shown here is derived from an EMBL/GenBank/DDBJ whole genome shotgun (WGS) entry which is preliminary data.</text>
</comment>
<dbReference type="PANTHER" id="PTHR30540:SF98">
    <property type="entry name" value="POTASSIUM TRANSPORTER 6"/>
    <property type="match status" value="1"/>
</dbReference>
<dbReference type="InterPro" id="IPR003855">
    <property type="entry name" value="K+_transporter"/>
</dbReference>
<accession>A0AAW2M9Y7</accession>